<feature type="compositionally biased region" description="Low complexity" evidence="1">
    <location>
        <begin position="1199"/>
        <end position="1219"/>
    </location>
</feature>
<sequence length="1270" mass="145613">DSKEGSDNVAKTKVEIDVEHHLLSTTVKLSDGTDGKVFTRGPRNDAKVFMYNCHLCGVANLPGERCLQTHIAGRRHQTRLQQDVFDAATFRTPLVQKNKIQMHIAPGEPVPPGMENEVKPVAEIQQSFDAYKEGPLVGLEYVMELTIGLGKEPGYHCILCDKRGDPRTIIAHVISQNHRLKFLEKHYPTCINELSSFRNNRDTKNILHRVVQTVCEAIEDHYGRLTPNVHDSNDYLRNKMKYLQEVVFDKHFDERTGPKFVEVIDKKQISEALYSGCLSGTVLPKRKRDPSPPKVEAPKVAKQTKRAVKETRERVGRKSLDSISSLSSDDSVEIIKDSPPPGVEPTVKKIPMPIIENPVKYGKYPPKRPYPHSVRYTIPAPGYDPYRYIAPTHPGAHPPLYMRPEYPPAKYRRSPEYRGSRKSPPSSSRYSKRSPSPRYPKRYSRSPSPRDRYEKRKAIPTPKELSAQASEIANERYKWEKYRCTVEIAVSELEKTFKEHEKNPEKHPLYPDEWKKFWNRRYKELQSEKKDPSKHDFKPEWIEFWTRRMKELHDEQIDKKKIEIRKKLNLPDEDSEKTDKLKEQYTMKVTERKKRRSSFSDGDEFSDDARSGISKSSNKHRRERKSERERERERRSPSDFSDDFEEHTHSRHSSRRSRSRELYEKERSYFKTQAFLDQQQHYDEWAKNYYGPNKKVFVRSEMDPTDDGPLTFVSVCRLLTALEDYLGSLGPKIIDLLSKALALEKVKANSSEELLLNDDNCVIFETVKEKLKGCLMAGILEHNKVFAVKRAIKNIASLVHMASQRENELKDESNSSLASMNKDKPGTSSAAGTSSETVTTTSAASSSNVDPKSKAEIAQKIATALIAQGKTDFTSEQLEQLINVYIGMQEQAKEKETPVTAASYLSKMDSTDKKPEKKVEPEKPEIVEKSPQKPEEETPDQNTALESLTDSDLQTLLQNFKDLSNEEQLDLIGYLKKLETSDPVRVEKLRQYVNLGEENKKKPASSTNPQMQMSHLMHNDNYDDEDRESEMRNIQTSSRPSQSLVHEDYGNEDGLHQRGLLSPRAYSDDDDEDYSYEDVIRGASKNIAPPAQRIPTISEVKDDDCSNISRASNRTDVSVGMSISDTQNLIANLMGSLQKSVNRKFPSEVNTIPTIGGSSVNMMSQQQQQQQQQQQMPLQNPYQQIPNNVNPNSLPFYYQQQLQHQQQQQAPPQQHQQPPMNMFDDQNNFYPNNDMYGNGGMRGHGNGGIPPPHFQNNNQPPSQRNNPYYY</sequence>
<feature type="compositionally biased region" description="Basic and acidic residues" evidence="1">
    <location>
        <begin position="1045"/>
        <end position="1056"/>
    </location>
</feature>
<feature type="compositionally biased region" description="Basic residues" evidence="1">
    <location>
        <begin position="649"/>
        <end position="658"/>
    </location>
</feature>
<feature type="compositionally biased region" description="Low complexity" evidence="1">
    <location>
        <begin position="422"/>
        <end position="436"/>
    </location>
</feature>
<evidence type="ECO:0000256" key="1">
    <source>
        <dbReference type="SAM" id="MobiDB-lite"/>
    </source>
</evidence>
<name>U5EGH5_9DIPT</name>
<reference evidence="2" key="1">
    <citation type="journal article" date="2014" name="Insect Biochem. Mol. Biol.">
        <title>An insight into the sialome of the frog biting fly, Corethrella appendiculata.</title>
        <authorList>
            <person name="Ribeiro J.M.C."/>
            <person name="Chagas A.C."/>
            <person name="Pham V.M."/>
            <person name="Lounibos L.P."/>
            <person name="Calvo E."/>
        </authorList>
    </citation>
    <scope>NUCLEOTIDE SEQUENCE</scope>
    <source>
        <tissue evidence="2">Salivary glands</tissue>
    </source>
</reference>
<feature type="compositionally biased region" description="Low complexity" evidence="1">
    <location>
        <begin position="1165"/>
        <end position="1175"/>
    </location>
</feature>
<feature type="region of interest" description="Disordered" evidence="1">
    <location>
        <begin position="891"/>
        <end position="947"/>
    </location>
</feature>
<feature type="region of interest" description="Disordered" evidence="1">
    <location>
        <begin position="573"/>
        <end position="661"/>
    </location>
</feature>
<feature type="compositionally biased region" description="Basic and acidic residues" evidence="1">
    <location>
        <begin position="624"/>
        <end position="637"/>
    </location>
</feature>
<feature type="region of interest" description="Disordered" evidence="1">
    <location>
        <begin position="395"/>
        <end position="467"/>
    </location>
</feature>
<dbReference type="AlphaFoldDB" id="U5EGH5"/>
<accession>U5EGH5</accession>
<evidence type="ECO:0000313" key="2">
    <source>
        <dbReference type="EMBL" id="JAB56434.1"/>
    </source>
</evidence>
<organism evidence="2">
    <name type="scientific">Corethrella appendiculata</name>
    <dbReference type="NCBI Taxonomy" id="1370023"/>
    <lineage>
        <taxon>Eukaryota</taxon>
        <taxon>Metazoa</taxon>
        <taxon>Ecdysozoa</taxon>
        <taxon>Arthropoda</taxon>
        <taxon>Hexapoda</taxon>
        <taxon>Insecta</taxon>
        <taxon>Pterygota</taxon>
        <taxon>Neoptera</taxon>
        <taxon>Endopterygota</taxon>
        <taxon>Diptera</taxon>
        <taxon>Nematocera</taxon>
        <taxon>Culicoidea</taxon>
        <taxon>Chaoboridae</taxon>
        <taxon>Corethrella</taxon>
    </lineage>
</organism>
<feature type="compositionally biased region" description="Low complexity" evidence="1">
    <location>
        <begin position="1254"/>
        <end position="1270"/>
    </location>
</feature>
<protein>
    <submittedName>
        <fullName evidence="2">Putative formin similarity domain-containing-containing protein</fullName>
    </submittedName>
</protein>
<dbReference type="EMBL" id="GANO01003437">
    <property type="protein sequence ID" value="JAB56434.1"/>
    <property type="molecule type" value="mRNA"/>
</dbReference>
<feature type="region of interest" description="Disordered" evidence="1">
    <location>
        <begin position="1148"/>
        <end position="1270"/>
    </location>
</feature>
<feature type="compositionally biased region" description="Polar residues" evidence="1">
    <location>
        <begin position="1176"/>
        <end position="1193"/>
    </location>
</feature>
<proteinExistence type="evidence at transcript level"/>
<feature type="region of interest" description="Disordered" evidence="1">
    <location>
        <begin position="284"/>
        <end position="348"/>
    </location>
</feature>
<feature type="compositionally biased region" description="Basic and acidic residues" evidence="1">
    <location>
        <begin position="909"/>
        <end position="936"/>
    </location>
</feature>
<feature type="compositionally biased region" description="Polar residues" evidence="1">
    <location>
        <begin position="1032"/>
        <end position="1044"/>
    </location>
</feature>
<feature type="non-terminal residue" evidence="2">
    <location>
        <position position="1"/>
    </location>
</feature>
<feature type="region of interest" description="Disordered" evidence="1">
    <location>
        <begin position="1020"/>
        <end position="1072"/>
    </location>
</feature>
<feature type="region of interest" description="Disordered" evidence="1">
    <location>
        <begin position="805"/>
        <end position="852"/>
    </location>
</feature>
<feature type="compositionally biased region" description="Basic and acidic residues" evidence="1">
    <location>
        <begin position="307"/>
        <end position="320"/>
    </location>
</feature>
<feature type="compositionally biased region" description="Basic and acidic residues" evidence="1">
    <location>
        <begin position="448"/>
        <end position="457"/>
    </location>
</feature>
<feature type="compositionally biased region" description="Low complexity" evidence="1">
    <location>
        <begin position="827"/>
        <end position="847"/>
    </location>
</feature>
<feature type="compositionally biased region" description="Polar residues" evidence="1">
    <location>
        <begin position="1148"/>
        <end position="1164"/>
    </location>
</feature>
<feature type="compositionally biased region" description="Gly residues" evidence="1">
    <location>
        <begin position="1237"/>
        <end position="1248"/>
    </location>
</feature>